<dbReference type="GO" id="GO:0045429">
    <property type="term" value="P:positive regulation of nitric oxide biosynthetic process"/>
    <property type="evidence" value="ECO:0007669"/>
    <property type="project" value="TreeGrafter"/>
</dbReference>
<keyword evidence="5" id="KW-1185">Reference proteome</keyword>
<gene>
    <name evidence="4" type="ORF">DES53_10328</name>
</gene>
<dbReference type="PANTHER" id="PTHR12737">
    <property type="entry name" value="DIMETHYLARGININE DIMETHYLAMINOHYDROLASE"/>
    <property type="match status" value="1"/>
</dbReference>
<evidence type="ECO:0000313" key="5">
    <source>
        <dbReference type="Proteomes" id="UP000253426"/>
    </source>
</evidence>
<evidence type="ECO:0000256" key="2">
    <source>
        <dbReference type="ARBA" id="ARBA00022801"/>
    </source>
</evidence>
<dbReference type="Gene3D" id="3.75.10.10">
    <property type="entry name" value="L-arginine/glycine Amidinotransferase, Chain A"/>
    <property type="match status" value="1"/>
</dbReference>
<evidence type="ECO:0000256" key="1">
    <source>
        <dbReference type="ARBA" id="ARBA00008532"/>
    </source>
</evidence>
<dbReference type="RefSeq" id="WP_113958179.1">
    <property type="nucleotide sequence ID" value="NZ_QNRR01000003.1"/>
</dbReference>
<dbReference type="InterPro" id="IPR033199">
    <property type="entry name" value="DDAH-like"/>
</dbReference>
<dbReference type="Proteomes" id="UP000253426">
    <property type="component" value="Unassembled WGS sequence"/>
</dbReference>
<evidence type="ECO:0000256" key="3">
    <source>
        <dbReference type="PIRSR" id="PIRSR633199-1"/>
    </source>
</evidence>
<comment type="similarity">
    <text evidence="1">Belongs to the DDAH family.</text>
</comment>
<organism evidence="4 5">
    <name type="scientific">Roseimicrobium gellanilyticum</name>
    <dbReference type="NCBI Taxonomy" id="748857"/>
    <lineage>
        <taxon>Bacteria</taxon>
        <taxon>Pseudomonadati</taxon>
        <taxon>Verrucomicrobiota</taxon>
        <taxon>Verrucomicrobiia</taxon>
        <taxon>Verrucomicrobiales</taxon>
        <taxon>Verrucomicrobiaceae</taxon>
        <taxon>Roseimicrobium</taxon>
    </lineage>
</organism>
<reference evidence="4 5" key="1">
    <citation type="submission" date="2018-06" db="EMBL/GenBank/DDBJ databases">
        <title>Genomic Encyclopedia of Type Strains, Phase IV (KMG-IV): sequencing the most valuable type-strain genomes for metagenomic binning, comparative biology and taxonomic classification.</title>
        <authorList>
            <person name="Goeker M."/>
        </authorList>
    </citation>
    <scope>NUCLEOTIDE SEQUENCE [LARGE SCALE GENOMIC DNA]</scope>
    <source>
        <strain evidence="4 5">DSM 25532</strain>
    </source>
</reference>
<dbReference type="GO" id="GO:0016597">
    <property type="term" value="F:amino acid binding"/>
    <property type="evidence" value="ECO:0007669"/>
    <property type="project" value="TreeGrafter"/>
</dbReference>
<name>A0A366HQ24_9BACT</name>
<evidence type="ECO:0000313" key="4">
    <source>
        <dbReference type="EMBL" id="RBP45033.1"/>
    </source>
</evidence>
<dbReference type="GO" id="GO:0016403">
    <property type="term" value="F:dimethylargininase activity"/>
    <property type="evidence" value="ECO:0007669"/>
    <property type="project" value="TreeGrafter"/>
</dbReference>
<dbReference type="PANTHER" id="PTHR12737:SF9">
    <property type="entry name" value="DIMETHYLARGININASE"/>
    <property type="match status" value="1"/>
</dbReference>
<dbReference type="SUPFAM" id="SSF55909">
    <property type="entry name" value="Pentein"/>
    <property type="match status" value="1"/>
</dbReference>
<dbReference type="AlphaFoldDB" id="A0A366HQ24"/>
<dbReference type="EMBL" id="QNRR01000003">
    <property type="protein sequence ID" value="RBP45033.1"/>
    <property type="molecule type" value="Genomic_DNA"/>
</dbReference>
<accession>A0A366HQ24</accession>
<dbReference type="GO" id="GO:0006525">
    <property type="term" value="P:arginine metabolic process"/>
    <property type="evidence" value="ECO:0007669"/>
    <property type="project" value="TreeGrafter"/>
</dbReference>
<feature type="active site" description="Nucleophile" evidence="3">
    <location>
        <position position="257"/>
    </location>
</feature>
<feature type="active site" description="Proton donor" evidence="3">
    <location>
        <position position="163"/>
    </location>
</feature>
<dbReference type="GO" id="GO:0000052">
    <property type="term" value="P:citrulline metabolic process"/>
    <property type="evidence" value="ECO:0007669"/>
    <property type="project" value="TreeGrafter"/>
</dbReference>
<proteinExistence type="inferred from homology"/>
<dbReference type="Pfam" id="PF19420">
    <property type="entry name" value="DDAH_eukar"/>
    <property type="match status" value="1"/>
</dbReference>
<keyword evidence="2 4" id="KW-0378">Hydrolase</keyword>
<comment type="caution">
    <text evidence="4">The sequence shown here is derived from an EMBL/GenBank/DDBJ whole genome shotgun (WGS) entry which is preliminary data.</text>
</comment>
<protein>
    <submittedName>
        <fullName evidence="4">N-dimethylarginine dimethylaminohydrolase</fullName>
    </submittedName>
</protein>
<dbReference type="OrthoDB" id="9814070at2"/>
<sequence>MNRMLLCPPDFYEVRYEINPWMSVAQAPDHAVAVRQWQGLYDTLQDMGCKVELLMPRPGWPDMVFTANAGVVRERRVLLSNFRHEERAGESPWHAQWFEEQDYEISRLPRHLAFEGEGDALKCGDVWICGHGFRTDEEAHRWVGDWTHEPMVSVRLVDSHFYHLDTCFCPLRDGLAMWYPAAFDAIGQDAIRAISRELIEVTLDEARRFACNAIISDSHVVMPDGCPKASAMLEGRDYAVHPLPMSEFIKAGGACKCLALVLE</sequence>